<evidence type="ECO:0008006" key="4">
    <source>
        <dbReference type="Google" id="ProtNLM"/>
    </source>
</evidence>
<gene>
    <name evidence="2" type="ORF">UE95_000205</name>
</gene>
<evidence type="ECO:0000313" key="3">
    <source>
        <dbReference type="Proteomes" id="UP000191686"/>
    </source>
</evidence>
<dbReference type="RefSeq" id="WP_143262264.1">
    <property type="nucleotide sequence ID" value="NZ_JYMX02000001.1"/>
</dbReference>
<keyword evidence="1" id="KW-1133">Transmembrane helix</keyword>
<dbReference type="AlphaFoldDB" id="A0ABD4U4M4"/>
<keyword evidence="1" id="KW-0812">Transmembrane</keyword>
<dbReference type="EMBL" id="JYMX02000001">
    <property type="protein sequence ID" value="MCW3709693.1"/>
    <property type="molecule type" value="Genomic_DNA"/>
</dbReference>
<organism evidence="2 3">
    <name type="scientific">Burkholderia cenocepacia</name>
    <dbReference type="NCBI Taxonomy" id="95486"/>
    <lineage>
        <taxon>Bacteria</taxon>
        <taxon>Pseudomonadati</taxon>
        <taxon>Pseudomonadota</taxon>
        <taxon>Betaproteobacteria</taxon>
        <taxon>Burkholderiales</taxon>
        <taxon>Burkholderiaceae</taxon>
        <taxon>Burkholderia</taxon>
        <taxon>Burkholderia cepacia complex</taxon>
    </lineage>
</organism>
<evidence type="ECO:0000313" key="2">
    <source>
        <dbReference type="EMBL" id="MCW3709693.1"/>
    </source>
</evidence>
<reference evidence="2 3" key="1">
    <citation type="journal article" date="2017" name="Front. Microbiol.">
        <title>Genomics reveals a unique clone of Burkholderia cenocepacia harbouring an actively excising novel genomic island.</title>
        <authorList>
            <person name="Patil P."/>
            <person name="Mali S."/>
            <person name="Midha S."/>
            <person name="Gautam V."/>
            <person name="Dash L."/>
            <person name="Kumar S."/>
            <person name="Shastri J."/>
            <person name="Singhal L."/>
            <person name="Patil P.B."/>
        </authorList>
    </citation>
    <scope>NUCLEOTIDE SEQUENCE [LARGE SCALE GENOMIC DNA]</scope>
    <source>
        <strain evidence="2 3">BC-19</strain>
    </source>
</reference>
<accession>A0ABD4U4M4</accession>
<sequence>MENFTLTEQQFTLLKKAFTTIVVLLAGAIASVNIHFFHAPVDLTNLFRWFTTGLSAASFLFVIYYKWAWRIGRMPVWSGRPLLRGVWIGCLSSDYGQAPGAPPLTLPIVFVIRQTYLTLSLQSFTQSQTGDSRVEAIICNARSNATHLAYVFELKNEYPGARKLVNGAGDLELISGGSVLKGSYWTSSPTHGSLIMRRVSMCPDEIKRFEDAVRKWPLGTPWGVK</sequence>
<feature type="transmembrane region" description="Helical" evidence="1">
    <location>
        <begin position="46"/>
        <end position="65"/>
    </location>
</feature>
<feature type="transmembrane region" description="Helical" evidence="1">
    <location>
        <begin position="21"/>
        <end position="40"/>
    </location>
</feature>
<dbReference type="Proteomes" id="UP000191686">
    <property type="component" value="Unassembled WGS sequence"/>
</dbReference>
<proteinExistence type="predicted"/>
<comment type="caution">
    <text evidence="2">The sequence shown here is derived from an EMBL/GenBank/DDBJ whole genome shotgun (WGS) entry which is preliminary data.</text>
</comment>
<evidence type="ECO:0000256" key="1">
    <source>
        <dbReference type="SAM" id="Phobius"/>
    </source>
</evidence>
<reference evidence="2 3" key="2">
    <citation type="journal article" date="2017" name="Front. Microbiol.">
        <title>Genomics Reveals a Unique Clone of Burkholderia cenocepacia Harboring an Actively Excising Novel Genomic Island.</title>
        <authorList>
            <person name="Patil P.P."/>
            <person name="Mali S."/>
            <person name="Midha S."/>
            <person name="Gautam V."/>
            <person name="Dash L."/>
            <person name="Kumar S."/>
            <person name="Shastri J."/>
            <person name="Singhal L."/>
            <person name="Patil P.B."/>
        </authorList>
    </citation>
    <scope>NUCLEOTIDE SEQUENCE [LARGE SCALE GENOMIC DNA]</scope>
    <source>
        <strain evidence="2 3">BC-19</strain>
    </source>
</reference>
<name>A0ABD4U4M4_9BURK</name>
<protein>
    <recommendedName>
        <fullName evidence="4">SMODS-associating 2TM beta-strand rich effector domain-containing protein</fullName>
    </recommendedName>
</protein>
<keyword evidence="1" id="KW-0472">Membrane</keyword>